<feature type="transmembrane region" description="Helical" evidence="1">
    <location>
        <begin position="88"/>
        <end position="110"/>
    </location>
</feature>
<organism evidence="2">
    <name type="scientific">marine sediment metagenome</name>
    <dbReference type="NCBI Taxonomy" id="412755"/>
    <lineage>
        <taxon>unclassified sequences</taxon>
        <taxon>metagenomes</taxon>
        <taxon>ecological metagenomes</taxon>
    </lineage>
</organism>
<dbReference type="EMBL" id="BARW01032786">
    <property type="protein sequence ID" value="GAJ03422.1"/>
    <property type="molecule type" value="Genomic_DNA"/>
</dbReference>
<gene>
    <name evidence="2" type="ORF">S12H4_51810</name>
</gene>
<comment type="caution">
    <text evidence="2">The sequence shown here is derived from an EMBL/GenBank/DDBJ whole genome shotgun (WGS) entry which is preliminary data.</text>
</comment>
<feature type="non-terminal residue" evidence="2">
    <location>
        <position position="1"/>
    </location>
</feature>
<feature type="transmembrane region" description="Helical" evidence="1">
    <location>
        <begin position="62"/>
        <end position="82"/>
    </location>
</feature>
<keyword evidence="1" id="KW-0472">Membrane</keyword>
<name>X1UIM3_9ZZZZ</name>
<proteinExistence type="predicted"/>
<keyword evidence="1" id="KW-0812">Transmembrane</keyword>
<evidence type="ECO:0008006" key="3">
    <source>
        <dbReference type="Google" id="ProtNLM"/>
    </source>
</evidence>
<dbReference type="AlphaFoldDB" id="X1UIM3"/>
<evidence type="ECO:0000313" key="2">
    <source>
        <dbReference type="EMBL" id="GAJ03422.1"/>
    </source>
</evidence>
<evidence type="ECO:0000256" key="1">
    <source>
        <dbReference type="SAM" id="Phobius"/>
    </source>
</evidence>
<reference evidence="2" key="1">
    <citation type="journal article" date="2014" name="Front. Microbiol.">
        <title>High frequency of phylogenetically diverse reductive dehalogenase-homologous genes in deep subseafloor sedimentary metagenomes.</title>
        <authorList>
            <person name="Kawai M."/>
            <person name="Futagami T."/>
            <person name="Toyoda A."/>
            <person name="Takaki Y."/>
            <person name="Nishi S."/>
            <person name="Hori S."/>
            <person name="Arai W."/>
            <person name="Tsubouchi T."/>
            <person name="Morono Y."/>
            <person name="Uchiyama I."/>
            <person name="Ito T."/>
            <person name="Fujiyama A."/>
            <person name="Inagaki F."/>
            <person name="Takami H."/>
        </authorList>
    </citation>
    <scope>NUCLEOTIDE SEQUENCE</scope>
    <source>
        <strain evidence="2">Expedition CK06-06</strain>
    </source>
</reference>
<sequence length="111" mass="12289">LAGWLLSSALVHLVLRGLGKESDFDWILNVVGFGLLIPMPVTWLVDWTTIALNVYGRGMTPLIHVLISVWEIALISVGLAKMEETRPWIYVLLAVLVKVGVYIPLAALLVR</sequence>
<protein>
    <recommendedName>
        <fullName evidence="3">Yip1 domain-containing protein</fullName>
    </recommendedName>
</protein>
<keyword evidence="1" id="KW-1133">Transmembrane helix</keyword>
<feature type="transmembrane region" description="Helical" evidence="1">
    <location>
        <begin position="35"/>
        <end position="55"/>
    </location>
</feature>
<accession>X1UIM3</accession>